<keyword evidence="6 7" id="KW-0472">Membrane</keyword>
<keyword evidence="5 7" id="KW-1133">Transmembrane helix</keyword>
<evidence type="ECO:0000256" key="1">
    <source>
        <dbReference type="ARBA" id="ARBA00004141"/>
    </source>
</evidence>
<dbReference type="PANTHER" id="PTHR10361:SF28">
    <property type="entry name" value="P3 PROTEIN-RELATED"/>
    <property type="match status" value="1"/>
</dbReference>
<feature type="transmembrane region" description="Helical" evidence="7">
    <location>
        <begin position="156"/>
        <end position="174"/>
    </location>
</feature>
<keyword evidence="4" id="KW-0813">Transport</keyword>
<dbReference type="InterPro" id="IPR004710">
    <property type="entry name" value="Bilac:Na_transpt"/>
</dbReference>
<evidence type="ECO:0000256" key="7">
    <source>
        <dbReference type="SAM" id="Phobius"/>
    </source>
</evidence>
<comment type="similarity">
    <text evidence="2">Belongs to the bile acid:sodium symporter (BASS) (TC 2.A.28) family.</text>
</comment>
<accession>A0ABN7RXH9</accession>
<feature type="transmembrane region" description="Helical" evidence="7">
    <location>
        <begin position="186"/>
        <end position="209"/>
    </location>
</feature>
<dbReference type="InterPro" id="IPR002657">
    <property type="entry name" value="BilAc:Na_symport/Acr3"/>
</dbReference>
<evidence type="ECO:0000313" key="8">
    <source>
        <dbReference type="EMBL" id="CAG5088348.1"/>
    </source>
</evidence>
<gene>
    <name evidence="8" type="ORF">OKIOD_LOCUS3370</name>
</gene>
<dbReference type="Gene3D" id="1.20.1530.20">
    <property type="match status" value="1"/>
</dbReference>
<keyword evidence="4" id="KW-0769">Symport</keyword>
<reference evidence="8 9" key="1">
    <citation type="submission" date="2021-04" db="EMBL/GenBank/DDBJ databases">
        <authorList>
            <person name="Bliznina A."/>
        </authorList>
    </citation>
    <scope>NUCLEOTIDE SEQUENCE [LARGE SCALE GENOMIC DNA]</scope>
</reference>
<name>A0ABN7RXH9_OIKDI</name>
<dbReference type="EMBL" id="OU015568">
    <property type="protein sequence ID" value="CAG5088348.1"/>
    <property type="molecule type" value="Genomic_DNA"/>
</dbReference>
<dbReference type="PANTHER" id="PTHR10361">
    <property type="entry name" value="SODIUM-BILE ACID COTRANSPORTER"/>
    <property type="match status" value="1"/>
</dbReference>
<evidence type="ECO:0000256" key="3">
    <source>
        <dbReference type="ARBA" id="ARBA00022692"/>
    </source>
</evidence>
<evidence type="ECO:0000256" key="6">
    <source>
        <dbReference type="ARBA" id="ARBA00023136"/>
    </source>
</evidence>
<keyword evidence="3 7" id="KW-0812">Transmembrane</keyword>
<keyword evidence="9" id="KW-1185">Reference proteome</keyword>
<sequence length="282" mass="31669">MESSTLINEFNQSTAATPMPELSPEQKNAISWTICFWENLHHRKGFKSGILIGLVGQLILMPCLAFLAITIGKLDNAISLAIIIQGCCPGSAVLNLFSAYCDGNAILAQTLTSVGTIMALGLMPLYLKIYHSNLMDPTACENGVCPEIPYGPICRTLSILLLGLSIGITIRYLIMRYNKKLRILKMFVKFGTVLGFLVIVTFIILYAIYFTWDFGTEVWIITATMPLCIIRDHEIAAFFEDLSSYIPQLLLENADSIYDISTFIFKLERQKIEEPFFFDRFS</sequence>
<feature type="transmembrane region" description="Helical" evidence="7">
    <location>
        <begin position="77"/>
        <end position="98"/>
    </location>
</feature>
<evidence type="ECO:0000256" key="5">
    <source>
        <dbReference type="ARBA" id="ARBA00022989"/>
    </source>
</evidence>
<dbReference type="InterPro" id="IPR038770">
    <property type="entry name" value="Na+/solute_symporter_sf"/>
</dbReference>
<feature type="transmembrane region" description="Helical" evidence="7">
    <location>
        <begin position="105"/>
        <end position="127"/>
    </location>
</feature>
<evidence type="ECO:0000313" key="9">
    <source>
        <dbReference type="Proteomes" id="UP001158576"/>
    </source>
</evidence>
<evidence type="ECO:0000256" key="2">
    <source>
        <dbReference type="ARBA" id="ARBA00006528"/>
    </source>
</evidence>
<evidence type="ECO:0000256" key="4">
    <source>
        <dbReference type="ARBA" id="ARBA00022847"/>
    </source>
</evidence>
<organism evidence="8 9">
    <name type="scientific">Oikopleura dioica</name>
    <name type="common">Tunicate</name>
    <dbReference type="NCBI Taxonomy" id="34765"/>
    <lineage>
        <taxon>Eukaryota</taxon>
        <taxon>Metazoa</taxon>
        <taxon>Chordata</taxon>
        <taxon>Tunicata</taxon>
        <taxon>Appendicularia</taxon>
        <taxon>Copelata</taxon>
        <taxon>Oikopleuridae</taxon>
        <taxon>Oikopleura</taxon>
    </lineage>
</organism>
<dbReference type="Pfam" id="PF01758">
    <property type="entry name" value="SBF"/>
    <property type="match status" value="1"/>
</dbReference>
<proteinExistence type="inferred from homology"/>
<comment type="subcellular location">
    <subcellularLocation>
        <location evidence="1">Membrane</location>
        <topology evidence="1">Multi-pass membrane protein</topology>
    </subcellularLocation>
</comment>
<dbReference type="Proteomes" id="UP001158576">
    <property type="component" value="Chromosome PAR"/>
</dbReference>
<feature type="transmembrane region" description="Helical" evidence="7">
    <location>
        <begin position="50"/>
        <end position="71"/>
    </location>
</feature>
<protein>
    <submittedName>
        <fullName evidence="8">Oidioi.mRNA.OKI2018_I69.PAR.g11812.t1.cds</fullName>
    </submittedName>
</protein>